<dbReference type="AlphaFoldDB" id="A0A538TNL4"/>
<sequence>MTREGLGATDRRDAWWLAPGAVAAGLGLTGLYLVWAAAQNAHFRFGGYLSPVYSPEIHPGWWPISPAFLILIPPLLFRTTCYYYRKAYYRAFFWDPPACAVGEIKRPYVGEAKFPFVLQNMHRFALYLALFWLIFLWKDVWDAFHFDGRFGIGLGSLFILASTGTLTLYTTSCHSWRHLIGGRLDCFSCSASARARHGLWGWFTGLNQRHQLYAWISLFSVTAADVYVRLLSMGILLDRRLL</sequence>
<comment type="caution">
    <text evidence="2">The sequence shown here is derived from an EMBL/GenBank/DDBJ whole genome shotgun (WGS) entry which is preliminary data.</text>
</comment>
<name>A0A538TNL4_UNCEI</name>
<keyword evidence="1" id="KW-1133">Transmembrane helix</keyword>
<keyword evidence="1" id="KW-0812">Transmembrane</keyword>
<proteinExistence type="predicted"/>
<feature type="transmembrane region" description="Helical" evidence="1">
    <location>
        <begin position="150"/>
        <end position="169"/>
    </location>
</feature>
<feature type="transmembrane region" description="Helical" evidence="1">
    <location>
        <begin position="58"/>
        <end position="77"/>
    </location>
</feature>
<reference evidence="2 3" key="1">
    <citation type="journal article" date="2019" name="Nat. Microbiol.">
        <title>Mediterranean grassland soil C-N compound turnover is dependent on rainfall and depth, and is mediated by genomically divergent microorganisms.</title>
        <authorList>
            <person name="Diamond S."/>
            <person name="Andeer P.F."/>
            <person name="Li Z."/>
            <person name="Crits-Christoph A."/>
            <person name="Burstein D."/>
            <person name="Anantharaman K."/>
            <person name="Lane K.R."/>
            <person name="Thomas B.C."/>
            <person name="Pan C."/>
            <person name="Northen T.R."/>
            <person name="Banfield J.F."/>
        </authorList>
    </citation>
    <scope>NUCLEOTIDE SEQUENCE [LARGE SCALE GENOMIC DNA]</scope>
    <source>
        <strain evidence="2">WS_9</strain>
    </source>
</reference>
<feature type="transmembrane region" description="Helical" evidence="1">
    <location>
        <begin position="14"/>
        <end position="38"/>
    </location>
</feature>
<accession>A0A538TNL4</accession>
<keyword evidence="1" id="KW-0472">Membrane</keyword>
<protein>
    <submittedName>
        <fullName evidence="2">Succinate dehydrogenase</fullName>
    </submittedName>
</protein>
<evidence type="ECO:0000256" key="1">
    <source>
        <dbReference type="SAM" id="Phobius"/>
    </source>
</evidence>
<evidence type="ECO:0000313" key="3">
    <source>
        <dbReference type="Proteomes" id="UP000317691"/>
    </source>
</evidence>
<dbReference type="EMBL" id="VBOZ01000014">
    <property type="protein sequence ID" value="TMQ65226.1"/>
    <property type="molecule type" value="Genomic_DNA"/>
</dbReference>
<organism evidence="2 3">
    <name type="scientific">Eiseniibacteriota bacterium</name>
    <dbReference type="NCBI Taxonomy" id="2212470"/>
    <lineage>
        <taxon>Bacteria</taxon>
        <taxon>Candidatus Eiseniibacteriota</taxon>
    </lineage>
</organism>
<dbReference type="Proteomes" id="UP000317691">
    <property type="component" value="Unassembled WGS sequence"/>
</dbReference>
<gene>
    <name evidence="2" type="ORF">E6K79_05530</name>
</gene>
<feature type="transmembrane region" description="Helical" evidence="1">
    <location>
        <begin position="212"/>
        <end position="237"/>
    </location>
</feature>
<feature type="transmembrane region" description="Helical" evidence="1">
    <location>
        <begin position="124"/>
        <end position="144"/>
    </location>
</feature>
<evidence type="ECO:0000313" key="2">
    <source>
        <dbReference type="EMBL" id="TMQ65226.1"/>
    </source>
</evidence>